<sequence>MHVTARVEYALRALLALAVVEPSALTANALADSHGLPLTFLQSILGDLRRADLVYNQRLPHPGYRLARAAEDLTVGEVLRLVSGTRAEERAEPPEGEPSALVDALRQVWRAADTAQHEVIDAVTLADLRDGRLPARIQALLSP</sequence>
<evidence type="ECO:0000256" key="1">
    <source>
        <dbReference type="ARBA" id="ARBA00023125"/>
    </source>
</evidence>
<organism evidence="2 3">
    <name type="scientific">Actinocorallia aurantiaca</name>
    <dbReference type="NCBI Taxonomy" id="46204"/>
    <lineage>
        <taxon>Bacteria</taxon>
        <taxon>Bacillati</taxon>
        <taxon>Actinomycetota</taxon>
        <taxon>Actinomycetes</taxon>
        <taxon>Streptosporangiales</taxon>
        <taxon>Thermomonosporaceae</taxon>
        <taxon>Actinocorallia</taxon>
    </lineage>
</organism>
<dbReference type="InterPro" id="IPR000944">
    <property type="entry name" value="Tscrpt_reg_Rrf2"/>
</dbReference>
<protein>
    <submittedName>
        <fullName evidence="2">Rrf2 family transcriptional regulator</fullName>
    </submittedName>
</protein>
<dbReference type="Proteomes" id="UP001501842">
    <property type="component" value="Unassembled WGS sequence"/>
</dbReference>
<evidence type="ECO:0000313" key="3">
    <source>
        <dbReference type="Proteomes" id="UP001501842"/>
    </source>
</evidence>
<dbReference type="InterPro" id="IPR036390">
    <property type="entry name" value="WH_DNA-bd_sf"/>
</dbReference>
<dbReference type="EMBL" id="BAAATZ010000006">
    <property type="protein sequence ID" value="GAA2723693.1"/>
    <property type="molecule type" value="Genomic_DNA"/>
</dbReference>
<dbReference type="RefSeq" id="WP_344449947.1">
    <property type="nucleotide sequence ID" value="NZ_BAAATZ010000006.1"/>
</dbReference>
<evidence type="ECO:0000313" key="2">
    <source>
        <dbReference type="EMBL" id="GAA2723693.1"/>
    </source>
</evidence>
<dbReference type="Gene3D" id="1.10.10.10">
    <property type="entry name" value="Winged helix-like DNA-binding domain superfamily/Winged helix DNA-binding domain"/>
    <property type="match status" value="1"/>
</dbReference>
<dbReference type="SUPFAM" id="SSF46785">
    <property type="entry name" value="Winged helix' DNA-binding domain"/>
    <property type="match status" value="1"/>
</dbReference>
<dbReference type="Pfam" id="PF02082">
    <property type="entry name" value="Rrf2"/>
    <property type="match status" value="1"/>
</dbReference>
<dbReference type="PANTHER" id="PTHR33221">
    <property type="entry name" value="WINGED HELIX-TURN-HELIX TRANSCRIPTIONAL REGULATOR, RRF2 FAMILY"/>
    <property type="match status" value="1"/>
</dbReference>
<dbReference type="NCBIfam" id="TIGR00738">
    <property type="entry name" value="rrf2_super"/>
    <property type="match status" value="1"/>
</dbReference>
<gene>
    <name evidence="2" type="ORF">GCM10010439_19620</name>
</gene>
<dbReference type="PANTHER" id="PTHR33221:SF5">
    <property type="entry name" value="HTH-TYPE TRANSCRIPTIONAL REGULATOR ISCR"/>
    <property type="match status" value="1"/>
</dbReference>
<accession>A0ABN3U4V1</accession>
<dbReference type="InterPro" id="IPR036388">
    <property type="entry name" value="WH-like_DNA-bd_sf"/>
</dbReference>
<keyword evidence="1" id="KW-0238">DNA-binding</keyword>
<comment type="caution">
    <text evidence="2">The sequence shown here is derived from an EMBL/GenBank/DDBJ whole genome shotgun (WGS) entry which is preliminary data.</text>
</comment>
<keyword evidence="3" id="KW-1185">Reference proteome</keyword>
<name>A0ABN3U4V1_9ACTN</name>
<proteinExistence type="predicted"/>
<dbReference type="PROSITE" id="PS51197">
    <property type="entry name" value="HTH_RRF2_2"/>
    <property type="match status" value="1"/>
</dbReference>
<reference evidence="2 3" key="1">
    <citation type="journal article" date="2019" name="Int. J. Syst. Evol. Microbiol.">
        <title>The Global Catalogue of Microorganisms (GCM) 10K type strain sequencing project: providing services to taxonomists for standard genome sequencing and annotation.</title>
        <authorList>
            <consortium name="The Broad Institute Genomics Platform"/>
            <consortium name="The Broad Institute Genome Sequencing Center for Infectious Disease"/>
            <person name="Wu L."/>
            <person name="Ma J."/>
        </authorList>
    </citation>
    <scope>NUCLEOTIDE SEQUENCE [LARGE SCALE GENOMIC DNA]</scope>
    <source>
        <strain evidence="2 3">JCM 8201</strain>
    </source>
</reference>